<organism evidence="2 3">
    <name type="scientific">Neobacillus pocheonensis</name>
    <dbReference type="NCBI Taxonomy" id="363869"/>
    <lineage>
        <taxon>Bacteria</taxon>
        <taxon>Bacillati</taxon>
        <taxon>Bacillota</taxon>
        <taxon>Bacilli</taxon>
        <taxon>Bacillales</taxon>
        <taxon>Bacillaceae</taxon>
        <taxon>Neobacillus</taxon>
    </lineage>
</organism>
<gene>
    <name evidence="2" type="ORF">NDK43_06810</name>
</gene>
<sequence>MSYQSPGTQPMQILHRTHPQMVHHLKSLRDHLLNLCRLYVNKEVRVETIDGHVYEGIIVNCDKGHLYLSVSNPNRVFTPYTPSIMPLVLYDLLVISLMSYRDQPDQSQSPVVGNWDTDFGTWAAKASKEEGVYGYYKDDATGLWGMIRGTMFGNKLTGTWDQTEYNGRKGTLEFEFKDNFTRFEGKWNYGDAKPDPNKQWNGKKR</sequence>
<evidence type="ECO:0008006" key="4">
    <source>
        <dbReference type="Google" id="ProtNLM"/>
    </source>
</evidence>
<accession>A0ABT0W762</accession>
<dbReference type="Proteomes" id="UP001523262">
    <property type="component" value="Unassembled WGS sequence"/>
</dbReference>
<evidence type="ECO:0000313" key="3">
    <source>
        <dbReference type="Proteomes" id="UP001523262"/>
    </source>
</evidence>
<proteinExistence type="predicted"/>
<name>A0ABT0W762_9BACI</name>
<protein>
    <recommendedName>
        <fullName evidence="4">DUF2642 domain-containing protein</fullName>
    </recommendedName>
</protein>
<evidence type="ECO:0000256" key="1">
    <source>
        <dbReference type="SAM" id="MobiDB-lite"/>
    </source>
</evidence>
<keyword evidence="3" id="KW-1185">Reference proteome</keyword>
<comment type="caution">
    <text evidence="2">The sequence shown here is derived from an EMBL/GenBank/DDBJ whole genome shotgun (WGS) entry which is preliminary data.</text>
</comment>
<dbReference type="EMBL" id="JAMQCR010000001">
    <property type="protein sequence ID" value="MCM2532156.1"/>
    <property type="molecule type" value="Genomic_DNA"/>
</dbReference>
<reference evidence="2 3" key="1">
    <citation type="submission" date="2022-06" db="EMBL/GenBank/DDBJ databases">
        <authorList>
            <person name="Jeon C.O."/>
        </authorList>
    </citation>
    <scope>NUCLEOTIDE SEQUENCE [LARGE SCALE GENOMIC DNA]</scope>
    <source>
        <strain evidence="2 3">KCTC 13943</strain>
    </source>
</reference>
<evidence type="ECO:0000313" key="2">
    <source>
        <dbReference type="EMBL" id="MCM2532156.1"/>
    </source>
</evidence>
<feature type="region of interest" description="Disordered" evidence="1">
    <location>
        <begin position="186"/>
        <end position="205"/>
    </location>
</feature>